<dbReference type="SUPFAM" id="SSF82171">
    <property type="entry name" value="DPP6 N-terminal domain-like"/>
    <property type="match status" value="1"/>
</dbReference>
<dbReference type="eggNOG" id="arCOG03383">
    <property type="taxonomic scope" value="Archaea"/>
</dbReference>
<proteinExistence type="inferred from homology"/>
<evidence type="ECO:0000256" key="2">
    <source>
        <dbReference type="SAM" id="MobiDB-lite"/>
    </source>
</evidence>
<evidence type="ECO:0000313" key="5">
    <source>
        <dbReference type="Proteomes" id="UP000028194"/>
    </source>
</evidence>
<accession>A0A075MP35</accession>
<dbReference type="KEGG" id="nev:NTE_00481"/>
<keyword evidence="3" id="KW-0472">Membrane</keyword>
<evidence type="ECO:0000313" key="4">
    <source>
        <dbReference type="EMBL" id="AIF82562.1"/>
    </source>
</evidence>
<dbReference type="PANTHER" id="PTHR36842">
    <property type="entry name" value="PROTEIN TOLB HOMOLOG"/>
    <property type="match status" value="1"/>
</dbReference>
<dbReference type="Gene3D" id="2.120.10.30">
    <property type="entry name" value="TolB, C-terminal domain"/>
    <property type="match status" value="2"/>
</dbReference>
<dbReference type="EMBL" id="CP007174">
    <property type="protein sequence ID" value="AIF82562.1"/>
    <property type="molecule type" value="Genomic_DNA"/>
</dbReference>
<keyword evidence="5" id="KW-1185">Reference proteome</keyword>
<name>A0A075MP35_9ARCH</name>
<dbReference type="InterPro" id="IPR011042">
    <property type="entry name" value="6-blade_b-propeller_TolB-like"/>
</dbReference>
<dbReference type="HOGENOM" id="CLU_454650_0_0_2"/>
<dbReference type="AlphaFoldDB" id="A0A075MP35"/>
<evidence type="ECO:0000256" key="1">
    <source>
        <dbReference type="ARBA" id="ARBA00009820"/>
    </source>
</evidence>
<feature type="transmembrane region" description="Helical" evidence="3">
    <location>
        <begin position="30"/>
        <end position="49"/>
    </location>
</feature>
<keyword evidence="3" id="KW-0812">Transmembrane</keyword>
<sequence>MPNTGNINTSFCILLAKLLLPQRRLEWPKVMPVILLLLALLNLVAFPLLNSMTGTDLPISADLQRPQNAYAATAGTGSSSSSSASSSKSASASASATADANGRIAFGVFYGAGNIVCGGAIFIMNPDGTNPKRVPNADGCGSSPSFSPDGKRLVFDKWSTGTSGFLGGSEIDAVNLDGTDPVWFSVTNRTVWWMYDYSPSFSPDGTKIVFSSWKIDDDGHRHIYVMNSNGTVEGAVRLTNNNTADDDSPVYSPDGKKIVFTRAGDIYSMNADDGGDLTNLTNNGADANNISPTFSPNGKKIAFASDRDDEHRHDPFGSVTNNWNIYVMNASDGSNQTRLTSNPARDDGPTWSPDGAKIAFSSWRDHHGWHSEIYVMNAADGSGQKRITNFDTLPGGGDSFGPPSWGPSAGTRILSDDHDAAVVVADSLSCLALSAQQETKTTMATSATATNTTAALPPPSSAAVAWDPATSTCTINNGVTLAISKSGFLAIAPTVTLKVSMLAVLQNNGTIISSGAVKNDGTIDNLGVINSAGAIENYGLLKNSGTLSNSNTIDNYGTIDNIKGKSGRFVNSGYIIVHSTDAGGRITGSGSIVNSGYIAS</sequence>
<dbReference type="PANTHER" id="PTHR36842:SF1">
    <property type="entry name" value="PROTEIN TOLB"/>
    <property type="match status" value="1"/>
</dbReference>
<organism evidence="4 5">
    <name type="scientific">Candidatus Nitrososphaera evergladensis SR1</name>
    <dbReference type="NCBI Taxonomy" id="1459636"/>
    <lineage>
        <taxon>Archaea</taxon>
        <taxon>Nitrososphaerota</taxon>
        <taxon>Nitrososphaeria</taxon>
        <taxon>Nitrososphaerales</taxon>
        <taxon>Nitrososphaeraceae</taxon>
        <taxon>Nitrososphaera</taxon>
    </lineage>
</organism>
<evidence type="ECO:0000256" key="3">
    <source>
        <dbReference type="SAM" id="Phobius"/>
    </source>
</evidence>
<reference evidence="4 5" key="1">
    <citation type="journal article" date="2014" name="PLoS ONE">
        <title>Genome Sequence of Candidatus Nitrososphaera evergladensis from Group I.1b Enriched from Everglades Soil Reveals Novel Genomic Features of the Ammonia-Oxidizing Archaea.</title>
        <authorList>
            <person name="Zhalnina K.V."/>
            <person name="Dias R."/>
            <person name="Leonard M.T."/>
            <person name="Dorr de Quadros P."/>
            <person name="Camargo F.A."/>
            <person name="Drew J.C."/>
            <person name="Farmerie W.G."/>
            <person name="Daroub S.H."/>
            <person name="Triplett E.W."/>
        </authorList>
    </citation>
    <scope>NUCLEOTIDE SEQUENCE [LARGE SCALE GENOMIC DNA]</scope>
    <source>
        <strain evidence="4 5">SR1</strain>
    </source>
</reference>
<comment type="similarity">
    <text evidence="1">Belongs to the TolB family.</text>
</comment>
<feature type="region of interest" description="Disordered" evidence="2">
    <location>
        <begin position="333"/>
        <end position="353"/>
    </location>
</feature>
<gene>
    <name evidence="4" type="ORF">NTE_00481</name>
</gene>
<dbReference type="Pfam" id="PF07676">
    <property type="entry name" value="PD40"/>
    <property type="match status" value="5"/>
</dbReference>
<keyword evidence="3" id="KW-1133">Transmembrane helix</keyword>
<dbReference type="Proteomes" id="UP000028194">
    <property type="component" value="Chromosome"/>
</dbReference>
<feature type="compositionally biased region" description="Polar residues" evidence="2">
    <location>
        <begin position="333"/>
        <end position="343"/>
    </location>
</feature>
<protein>
    <submittedName>
        <fullName evidence="4">Periplasmic component of the Tol biopolymer transport system</fullName>
    </submittedName>
</protein>
<dbReference type="InterPro" id="IPR011659">
    <property type="entry name" value="WD40"/>
</dbReference>